<sequence>MNRPLRKLIVGTLTTTIGELTTVATRTDTEATSTPTYIVEPAGRAVIFLIQTVDNERRRLHKRASNGFVGNDKPEVCTFATTFNLAEGQLFDEGLPIYYSGESSKEFSGQSSPPEGSISQEFTVSGDILAFRNAELPNGEASFCQDVDGQVLIIFVSLPPGCKPVDLVVYDAERCQNGRLIGLDEFTSRSSTMDATEVTSIRGSATTEETVTVASNTEEISVSTNILTSQSIDTNSQTSETEASATLPSFVTDTFASLSSTASESSQEPTGSSRETDPFSTTLHDSTTISSVQVTSQFSTISSGQASSDISDTTVLSEETTTTKAETTDTDTNTQLEASTTAAETSVEDTSTAMESSATIVETTAGDTTESGILSTTEAETTTIEFTTTVGTTTLDQTTTAEPTTTTADASEPQIGCSAVTTNPYATNGVEFSLLCNTGGGFSPLSFAVVESFTACLRLCAQNGQCGGVVFVQESNECVISSSVSPFFPQQGFDFAIVTSRP</sequence>
<dbReference type="EMBL" id="PXOG01000001">
    <property type="protein sequence ID" value="RGP81809.1"/>
    <property type="molecule type" value="Genomic_DNA"/>
</dbReference>
<feature type="compositionally biased region" description="Low complexity" evidence="1">
    <location>
        <begin position="313"/>
        <end position="334"/>
    </location>
</feature>
<evidence type="ECO:0000313" key="3">
    <source>
        <dbReference type="EMBL" id="RGP81809.1"/>
    </source>
</evidence>
<evidence type="ECO:0000259" key="2">
    <source>
        <dbReference type="Pfam" id="PF25485"/>
    </source>
</evidence>
<proteinExistence type="predicted"/>
<feature type="compositionally biased region" description="Polar residues" evidence="1">
    <location>
        <begin position="267"/>
        <end position="285"/>
    </location>
</feature>
<gene>
    <name evidence="3" type="ORF">FLONG3_4</name>
</gene>
<dbReference type="AlphaFoldDB" id="A0A395TBH8"/>
<dbReference type="STRING" id="694270.A0A395TBH8"/>
<feature type="region of interest" description="Disordered" evidence="1">
    <location>
        <begin position="258"/>
        <end position="288"/>
    </location>
</feature>
<feature type="compositionally biased region" description="Polar residues" evidence="1">
    <location>
        <begin position="335"/>
        <end position="355"/>
    </location>
</feature>
<reference evidence="3 4" key="1">
    <citation type="journal article" date="2018" name="PLoS Pathog.">
        <title>Evolution of structural diversity of trichothecenes, a family of toxins produced by plant pathogenic and entomopathogenic fungi.</title>
        <authorList>
            <person name="Proctor R.H."/>
            <person name="McCormick S.P."/>
            <person name="Kim H.S."/>
            <person name="Cardoza R.E."/>
            <person name="Stanley A.M."/>
            <person name="Lindo L."/>
            <person name="Kelly A."/>
            <person name="Brown D.W."/>
            <person name="Lee T."/>
            <person name="Vaughan M.M."/>
            <person name="Alexander N.J."/>
            <person name="Busman M."/>
            <person name="Gutierrez S."/>
        </authorList>
    </citation>
    <scope>NUCLEOTIDE SEQUENCE [LARGE SCALE GENOMIC DNA]</scope>
    <source>
        <strain evidence="3 4">NRRL 20695</strain>
    </source>
</reference>
<accession>A0A395TBH8</accession>
<evidence type="ECO:0000313" key="4">
    <source>
        <dbReference type="Proteomes" id="UP000266234"/>
    </source>
</evidence>
<feature type="region of interest" description="Disordered" evidence="1">
    <location>
        <begin position="300"/>
        <end position="355"/>
    </location>
</feature>
<feature type="domain" description="DUF7908" evidence="2">
    <location>
        <begin position="46"/>
        <end position="172"/>
    </location>
</feature>
<comment type="caution">
    <text evidence="3">The sequence shown here is derived from an EMBL/GenBank/DDBJ whole genome shotgun (WGS) entry which is preliminary data.</text>
</comment>
<protein>
    <recommendedName>
        <fullName evidence="2">DUF7908 domain-containing protein</fullName>
    </recommendedName>
</protein>
<dbReference type="Proteomes" id="UP000266234">
    <property type="component" value="Unassembled WGS sequence"/>
</dbReference>
<dbReference type="OrthoDB" id="3563678at2759"/>
<name>A0A395TBH8_9HYPO</name>
<dbReference type="InterPro" id="IPR057230">
    <property type="entry name" value="DUF7908"/>
</dbReference>
<organism evidence="3 4">
    <name type="scientific">Fusarium longipes</name>
    <dbReference type="NCBI Taxonomy" id="694270"/>
    <lineage>
        <taxon>Eukaryota</taxon>
        <taxon>Fungi</taxon>
        <taxon>Dikarya</taxon>
        <taxon>Ascomycota</taxon>
        <taxon>Pezizomycotina</taxon>
        <taxon>Sordariomycetes</taxon>
        <taxon>Hypocreomycetidae</taxon>
        <taxon>Hypocreales</taxon>
        <taxon>Nectriaceae</taxon>
        <taxon>Fusarium</taxon>
    </lineage>
</organism>
<dbReference type="Pfam" id="PF25485">
    <property type="entry name" value="DUF7908"/>
    <property type="match status" value="1"/>
</dbReference>
<evidence type="ECO:0000256" key="1">
    <source>
        <dbReference type="SAM" id="MobiDB-lite"/>
    </source>
</evidence>
<keyword evidence="4" id="KW-1185">Reference proteome</keyword>